<reference evidence="2 3" key="1">
    <citation type="journal article" date="2013" name="Curr. Biol.">
        <title>The Genome of the Foraminiferan Reticulomyxa filosa.</title>
        <authorList>
            <person name="Glockner G."/>
            <person name="Hulsmann N."/>
            <person name="Schleicher M."/>
            <person name="Noegel A.A."/>
            <person name="Eichinger L."/>
            <person name="Gallinger C."/>
            <person name="Pawlowski J."/>
            <person name="Sierra R."/>
            <person name="Euteneuer U."/>
            <person name="Pillet L."/>
            <person name="Moustafa A."/>
            <person name="Platzer M."/>
            <person name="Groth M."/>
            <person name="Szafranski K."/>
            <person name="Schliwa M."/>
        </authorList>
    </citation>
    <scope>NUCLEOTIDE SEQUENCE [LARGE SCALE GENOMIC DNA]</scope>
</reference>
<gene>
    <name evidence="2" type="ORF">RFI_08411</name>
</gene>
<protein>
    <submittedName>
        <fullName evidence="2">Uncharacterized protein</fullName>
    </submittedName>
</protein>
<feature type="transmembrane region" description="Helical" evidence="1">
    <location>
        <begin position="47"/>
        <end position="69"/>
    </location>
</feature>
<evidence type="ECO:0000313" key="2">
    <source>
        <dbReference type="EMBL" id="ETO28720.1"/>
    </source>
</evidence>
<name>X6NQY6_RETFI</name>
<evidence type="ECO:0000256" key="1">
    <source>
        <dbReference type="SAM" id="Phobius"/>
    </source>
</evidence>
<sequence>MQRLDLHVYDHVLLCGLYLEETASLNAVTAMTVFYQRQLLCQTEYRFHLLHFISMTFLKINFLFVLLLFKQLNELILFESQFKSPIANFYSTKYQHFKNKINLKNETTTFKKKHSVLNFHLIFVTNCLRDQMKSNTENEKLLENATENDFDLSALHQPSSQLKNMEISEIEVKSDDESEDDTILRLEGQNLTEIPLDIAQAKGETIRTLILTNNNIRHEK</sequence>
<keyword evidence="3" id="KW-1185">Reference proteome</keyword>
<keyword evidence="1" id="KW-0472">Membrane</keyword>
<evidence type="ECO:0000313" key="3">
    <source>
        <dbReference type="Proteomes" id="UP000023152"/>
    </source>
</evidence>
<dbReference type="AlphaFoldDB" id="X6NQY6"/>
<dbReference type="EMBL" id="ASPP01006511">
    <property type="protein sequence ID" value="ETO28720.1"/>
    <property type="molecule type" value="Genomic_DNA"/>
</dbReference>
<comment type="caution">
    <text evidence="2">The sequence shown here is derived from an EMBL/GenBank/DDBJ whole genome shotgun (WGS) entry which is preliminary data.</text>
</comment>
<keyword evidence="1" id="KW-0812">Transmembrane</keyword>
<dbReference type="Proteomes" id="UP000023152">
    <property type="component" value="Unassembled WGS sequence"/>
</dbReference>
<keyword evidence="1" id="KW-1133">Transmembrane helix</keyword>
<proteinExistence type="predicted"/>
<organism evidence="2 3">
    <name type="scientific">Reticulomyxa filosa</name>
    <dbReference type="NCBI Taxonomy" id="46433"/>
    <lineage>
        <taxon>Eukaryota</taxon>
        <taxon>Sar</taxon>
        <taxon>Rhizaria</taxon>
        <taxon>Retaria</taxon>
        <taxon>Foraminifera</taxon>
        <taxon>Monothalamids</taxon>
        <taxon>Reticulomyxidae</taxon>
        <taxon>Reticulomyxa</taxon>
    </lineage>
</organism>
<accession>X6NQY6</accession>